<protein>
    <submittedName>
        <fullName evidence="2">Uncharacterized protein</fullName>
    </submittedName>
</protein>
<reference evidence="3" key="1">
    <citation type="submission" date="2016-07" db="EMBL/GenBank/DDBJ databases">
        <title>Sequence Frankia sp. strain CcI1.17.</title>
        <authorList>
            <person name="Ghodhbane-Gtari F."/>
            <person name="Swanson E."/>
            <person name="Gueddou A."/>
            <person name="Morris K."/>
            <person name="Hezbri K."/>
            <person name="Ktari A."/>
            <person name="Nouioui I."/>
            <person name="Abebe-Akele F."/>
            <person name="Simpson S."/>
            <person name="Thomas K."/>
            <person name="Gtari M."/>
            <person name="Tisa L.S."/>
            <person name="Hurst S."/>
        </authorList>
    </citation>
    <scope>NUCLEOTIDE SEQUENCE [LARGE SCALE GENOMIC DNA]</scope>
    <source>
        <strain evidence="3">Cc1.17</strain>
    </source>
</reference>
<evidence type="ECO:0000256" key="1">
    <source>
        <dbReference type="SAM" id="MobiDB-lite"/>
    </source>
</evidence>
<dbReference type="AlphaFoldDB" id="A0A1S1QG08"/>
<name>A0A1S1QG08_9ACTN</name>
<comment type="caution">
    <text evidence="2">The sequence shown here is derived from an EMBL/GenBank/DDBJ whole genome shotgun (WGS) entry which is preliminary data.</text>
</comment>
<proteinExistence type="predicted"/>
<dbReference type="Proteomes" id="UP000179627">
    <property type="component" value="Unassembled WGS sequence"/>
</dbReference>
<accession>A0A1S1QG08</accession>
<feature type="compositionally biased region" description="Low complexity" evidence="1">
    <location>
        <begin position="235"/>
        <end position="253"/>
    </location>
</feature>
<dbReference type="OrthoDB" id="5143202at2"/>
<organism evidence="2 3">
    <name type="scientific">Parafrankia colletiae</name>
    <dbReference type="NCBI Taxonomy" id="573497"/>
    <lineage>
        <taxon>Bacteria</taxon>
        <taxon>Bacillati</taxon>
        <taxon>Actinomycetota</taxon>
        <taxon>Actinomycetes</taxon>
        <taxon>Frankiales</taxon>
        <taxon>Frankiaceae</taxon>
        <taxon>Parafrankia</taxon>
    </lineage>
</organism>
<dbReference type="RefSeq" id="WP_071086767.1">
    <property type="nucleotide sequence ID" value="NZ_MBLM01000130.1"/>
</dbReference>
<feature type="region of interest" description="Disordered" evidence="1">
    <location>
        <begin position="225"/>
        <end position="272"/>
    </location>
</feature>
<feature type="compositionally biased region" description="Basic and acidic residues" evidence="1">
    <location>
        <begin position="256"/>
        <end position="272"/>
    </location>
</feature>
<dbReference type="EMBL" id="MBLM01000130">
    <property type="protein sequence ID" value="OHV33738.1"/>
    <property type="molecule type" value="Genomic_DNA"/>
</dbReference>
<gene>
    <name evidence="2" type="ORF">CC117_05040</name>
</gene>
<sequence>MPESYQRVVALARSQDDMITRCEARRLGMSDAAITVRRRSGGWWAPVRGALVVPPVRDRVRAYARAALAVAGGVVCLLTAARLHGVPGLPRWAPQEPVDVAFADPVAAGRRRAGCRRHAMAVEPPDLTDLGGIAATAVHRTLQDIVLRLDQRLSVPMLRAVLRLGWLGGPSSPPAGLRDGQRRPSPAFLAFKDAVLRRNDEGAGPGGGPGYWRLLDAVTASADAARADGKPADRGPTTAMPAVTAPAGAVTAGIAERTDRSRSVRQPFDQRT</sequence>
<evidence type="ECO:0000313" key="3">
    <source>
        <dbReference type="Proteomes" id="UP000179627"/>
    </source>
</evidence>
<keyword evidence="3" id="KW-1185">Reference proteome</keyword>
<evidence type="ECO:0000313" key="2">
    <source>
        <dbReference type="EMBL" id="OHV33738.1"/>
    </source>
</evidence>